<comment type="caution">
    <text evidence="2">The sequence shown here is derived from an EMBL/GenBank/DDBJ whole genome shotgun (WGS) entry which is preliminary data.</text>
</comment>
<dbReference type="GO" id="GO:0051539">
    <property type="term" value="F:4 iron, 4 sulfur cluster binding"/>
    <property type="evidence" value="ECO:0007669"/>
    <property type="project" value="TreeGrafter"/>
</dbReference>
<dbReference type="GO" id="GO:0003824">
    <property type="term" value="F:catalytic activity"/>
    <property type="evidence" value="ECO:0007669"/>
    <property type="project" value="InterPro"/>
</dbReference>
<evidence type="ECO:0000313" key="2">
    <source>
        <dbReference type="EMBL" id="PIR71867.1"/>
    </source>
</evidence>
<feature type="non-terminal residue" evidence="2">
    <location>
        <position position="69"/>
    </location>
</feature>
<dbReference type="Proteomes" id="UP000228909">
    <property type="component" value="Unassembled WGS sequence"/>
</dbReference>
<name>A0A2H0TK20_9BACT</name>
<dbReference type="GO" id="GO:0006779">
    <property type="term" value="P:porphyrin-containing compound biosynthetic process"/>
    <property type="evidence" value="ECO:0007669"/>
    <property type="project" value="TreeGrafter"/>
</dbReference>
<reference evidence="3" key="1">
    <citation type="submission" date="2017-09" db="EMBL/GenBank/DDBJ databases">
        <title>Depth-based differentiation of microbial function through sediment-hosted aquifers and enrichment of novel symbionts in the deep terrestrial subsurface.</title>
        <authorList>
            <person name="Probst A.J."/>
            <person name="Ladd B."/>
            <person name="Jarett J.K."/>
            <person name="Geller-Mcgrath D.E."/>
            <person name="Sieber C.M.K."/>
            <person name="Emerson J.B."/>
            <person name="Anantharaman K."/>
            <person name="Thomas B.C."/>
            <person name="Malmstrom R."/>
            <person name="Stieglmeier M."/>
            <person name="Klingl A."/>
            <person name="Woyke T."/>
            <person name="Ryan C.M."/>
            <person name="Banfield J.F."/>
        </authorList>
    </citation>
    <scope>NUCLEOTIDE SEQUENCE [LARGE SCALE GENOMIC DNA]</scope>
</reference>
<evidence type="ECO:0000313" key="3">
    <source>
        <dbReference type="Proteomes" id="UP000228909"/>
    </source>
</evidence>
<protein>
    <submittedName>
        <fullName evidence="2">Coproporphyrinogen III oxidase</fullName>
    </submittedName>
</protein>
<evidence type="ECO:0000259" key="1">
    <source>
        <dbReference type="Pfam" id="PF04055"/>
    </source>
</evidence>
<dbReference type="Pfam" id="PF04055">
    <property type="entry name" value="Radical_SAM"/>
    <property type="match status" value="1"/>
</dbReference>
<gene>
    <name evidence="2" type="ORF">COU43_00090</name>
</gene>
<organism evidence="2 3">
    <name type="scientific">Candidatus Nealsonbacteria bacterium CG10_big_fil_rev_8_21_14_0_10_37_25</name>
    <dbReference type="NCBI Taxonomy" id="1974711"/>
    <lineage>
        <taxon>Bacteria</taxon>
        <taxon>Candidatus Nealsoniibacteriota</taxon>
    </lineage>
</organism>
<dbReference type="PANTHER" id="PTHR13932">
    <property type="entry name" value="COPROPORPHYRINIGEN III OXIDASE"/>
    <property type="match status" value="1"/>
</dbReference>
<dbReference type="GO" id="GO:0005737">
    <property type="term" value="C:cytoplasm"/>
    <property type="evidence" value="ECO:0007669"/>
    <property type="project" value="TreeGrafter"/>
</dbReference>
<feature type="domain" description="Radical SAM core" evidence="1">
    <location>
        <begin position="1"/>
        <end position="67"/>
    </location>
</feature>
<dbReference type="SUPFAM" id="SSF102114">
    <property type="entry name" value="Radical SAM enzymes"/>
    <property type="match status" value="1"/>
</dbReference>
<dbReference type="AlphaFoldDB" id="A0A2H0TK20"/>
<dbReference type="Gene3D" id="3.30.750.200">
    <property type="match status" value="1"/>
</dbReference>
<dbReference type="InterPro" id="IPR007197">
    <property type="entry name" value="rSAM"/>
</dbReference>
<dbReference type="EMBL" id="PFCK01000006">
    <property type="protein sequence ID" value="PIR71867.1"/>
    <property type="molecule type" value="Genomic_DNA"/>
</dbReference>
<proteinExistence type="predicted"/>
<dbReference type="InterPro" id="IPR058240">
    <property type="entry name" value="rSAM_sf"/>
</dbReference>
<sequence>MECNPFTTTFRKLKILEHFGINRISFGVQSTNEKILKSMNRGYQSFDLIKRTINNAKKCKFKRINVDLM</sequence>
<accession>A0A2H0TK20</accession>
<dbReference type="InterPro" id="IPR034505">
    <property type="entry name" value="Coproporphyrinogen-III_oxidase"/>
</dbReference>
<dbReference type="PANTHER" id="PTHR13932:SF5">
    <property type="entry name" value="RADICAL S-ADENOSYL METHIONINE DOMAIN-CONTAINING PROTEIN 1, MITOCHONDRIAL"/>
    <property type="match status" value="1"/>
</dbReference>